<keyword evidence="4" id="KW-0411">Iron-sulfur</keyword>
<dbReference type="Proteomes" id="UP000260793">
    <property type="component" value="Unassembled WGS sequence"/>
</dbReference>
<keyword evidence="1" id="KW-0949">S-adenosyl-L-methionine</keyword>
<protein>
    <submittedName>
        <fullName evidence="6">Radical SAM protein</fullName>
    </submittedName>
</protein>
<proteinExistence type="predicted"/>
<organism evidence="6 7">
    <name type="scientific">[Ruminococcus] lactaris</name>
    <dbReference type="NCBI Taxonomy" id="46228"/>
    <lineage>
        <taxon>Bacteria</taxon>
        <taxon>Bacillati</taxon>
        <taxon>Bacillota</taxon>
        <taxon>Clostridia</taxon>
        <taxon>Lachnospirales</taxon>
        <taxon>Lachnospiraceae</taxon>
        <taxon>Mediterraneibacter</taxon>
    </lineage>
</organism>
<dbReference type="GO" id="GO:0046872">
    <property type="term" value="F:metal ion binding"/>
    <property type="evidence" value="ECO:0007669"/>
    <property type="project" value="UniProtKB-KW"/>
</dbReference>
<dbReference type="AlphaFoldDB" id="A0A3E4LI00"/>
<dbReference type="GO" id="GO:0003824">
    <property type="term" value="F:catalytic activity"/>
    <property type="evidence" value="ECO:0007669"/>
    <property type="project" value="InterPro"/>
</dbReference>
<dbReference type="CDD" id="cd01335">
    <property type="entry name" value="Radical_SAM"/>
    <property type="match status" value="1"/>
</dbReference>
<evidence type="ECO:0000256" key="2">
    <source>
        <dbReference type="ARBA" id="ARBA00022723"/>
    </source>
</evidence>
<reference evidence="6 7" key="1">
    <citation type="submission" date="2018-08" db="EMBL/GenBank/DDBJ databases">
        <title>A genome reference for cultivated species of the human gut microbiota.</title>
        <authorList>
            <person name="Zou Y."/>
            <person name="Xue W."/>
            <person name="Luo G."/>
        </authorList>
    </citation>
    <scope>NUCLEOTIDE SEQUENCE [LARGE SCALE GENOMIC DNA]</scope>
    <source>
        <strain evidence="6 7">TF11-7</strain>
    </source>
</reference>
<dbReference type="PANTHER" id="PTHR11228">
    <property type="entry name" value="RADICAL SAM DOMAIN PROTEIN"/>
    <property type="match status" value="1"/>
</dbReference>
<evidence type="ECO:0000256" key="3">
    <source>
        <dbReference type="ARBA" id="ARBA00023004"/>
    </source>
</evidence>
<dbReference type="InterPro" id="IPR058240">
    <property type="entry name" value="rSAM_sf"/>
</dbReference>
<dbReference type="InterPro" id="IPR013785">
    <property type="entry name" value="Aldolase_TIM"/>
</dbReference>
<sequence>MIVSEEDIVFKDVKIISIQVNSRCNLCCKHCVAENLNEINKEADINLMKKRILGLTKFGLKQVVIILKEPLMYKNIFDLISFCKEKGIETEIITNGTLLTYNIVCKLIESGINVVNISLEGVTSKSNDYIRGTGSFSSAMNGLQLLQREIHNKKLFKPIIIKMTLNSQNKNEWKQFAEYFDKLNINEVIINSITVAGRAQKYDFLKLDDNEYEELVDKIYHRYALLNNPSYILFVHSLRPLAYIFFNIKYNMNSMVCFPDCVSNNGGFSMDMNGKLYSCSENKAEFLMSNGQIKSIPNSLIERHDEINNFLEDNELFNQKRDKLNQERRSLSCLKCRWKARCNPCQFLTNNEYNEMERKCLKYKEKILNLIESNISLGKARIILKESAYIHMKNKRLKFINCYRNGKYLVSSEFDFCNWQNNVINIIIQNQSYLIEKKDLNKKDFISFIYDLLTTDCFYMVE</sequence>
<keyword evidence="3" id="KW-0408">Iron</keyword>
<dbReference type="Pfam" id="PF04055">
    <property type="entry name" value="Radical_SAM"/>
    <property type="match status" value="1"/>
</dbReference>
<comment type="caution">
    <text evidence="6">The sequence shown here is derived from an EMBL/GenBank/DDBJ whole genome shotgun (WGS) entry which is preliminary data.</text>
</comment>
<dbReference type="Gene3D" id="3.20.20.70">
    <property type="entry name" value="Aldolase class I"/>
    <property type="match status" value="1"/>
</dbReference>
<evidence type="ECO:0000259" key="5">
    <source>
        <dbReference type="PROSITE" id="PS51918"/>
    </source>
</evidence>
<name>A0A3E4LI00_9FIRM</name>
<dbReference type="PANTHER" id="PTHR11228:SF7">
    <property type="entry name" value="PQQA PEPTIDE CYCLASE"/>
    <property type="match status" value="1"/>
</dbReference>
<dbReference type="SFLD" id="SFLDG01067">
    <property type="entry name" value="SPASM/twitch_domain_containing"/>
    <property type="match status" value="1"/>
</dbReference>
<accession>A0A3E4LI00</accession>
<dbReference type="InterPro" id="IPR050377">
    <property type="entry name" value="Radical_SAM_PqqE_MftC-like"/>
</dbReference>
<dbReference type="SFLD" id="SFLDS00029">
    <property type="entry name" value="Radical_SAM"/>
    <property type="match status" value="1"/>
</dbReference>
<dbReference type="SUPFAM" id="SSF102114">
    <property type="entry name" value="Radical SAM enzymes"/>
    <property type="match status" value="1"/>
</dbReference>
<keyword evidence="2" id="KW-0479">Metal-binding</keyword>
<evidence type="ECO:0000256" key="1">
    <source>
        <dbReference type="ARBA" id="ARBA00022691"/>
    </source>
</evidence>
<evidence type="ECO:0000256" key="4">
    <source>
        <dbReference type="ARBA" id="ARBA00023014"/>
    </source>
</evidence>
<evidence type="ECO:0000313" key="6">
    <source>
        <dbReference type="EMBL" id="RGK37127.1"/>
    </source>
</evidence>
<dbReference type="GO" id="GO:0051536">
    <property type="term" value="F:iron-sulfur cluster binding"/>
    <property type="evidence" value="ECO:0007669"/>
    <property type="project" value="UniProtKB-KW"/>
</dbReference>
<evidence type="ECO:0000313" key="7">
    <source>
        <dbReference type="Proteomes" id="UP000260793"/>
    </source>
</evidence>
<dbReference type="PROSITE" id="PS51918">
    <property type="entry name" value="RADICAL_SAM"/>
    <property type="match status" value="1"/>
</dbReference>
<feature type="domain" description="Radical SAM core" evidence="5">
    <location>
        <begin position="10"/>
        <end position="225"/>
    </location>
</feature>
<gene>
    <name evidence="6" type="ORF">DXD17_13150</name>
</gene>
<dbReference type="EMBL" id="QSQN01000046">
    <property type="protein sequence ID" value="RGK37127.1"/>
    <property type="molecule type" value="Genomic_DNA"/>
</dbReference>
<dbReference type="InterPro" id="IPR007197">
    <property type="entry name" value="rSAM"/>
</dbReference>